<organism evidence="2 3">
    <name type="scientific">Catalinimonas alkaloidigena</name>
    <dbReference type="NCBI Taxonomy" id="1075417"/>
    <lineage>
        <taxon>Bacteria</taxon>
        <taxon>Pseudomonadati</taxon>
        <taxon>Bacteroidota</taxon>
        <taxon>Cytophagia</taxon>
        <taxon>Cytophagales</taxon>
        <taxon>Catalimonadaceae</taxon>
        <taxon>Catalinimonas</taxon>
    </lineage>
</organism>
<keyword evidence="3" id="KW-1185">Reference proteome</keyword>
<dbReference type="PANTHER" id="PTHR20883">
    <property type="entry name" value="PHYTANOYL-COA DIOXYGENASE DOMAIN CONTAINING 1"/>
    <property type="match status" value="1"/>
</dbReference>
<dbReference type="InterPro" id="IPR008775">
    <property type="entry name" value="Phytyl_CoA_dOase-like"/>
</dbReference>
<keyword evidence="2" id="KW-0223">Dioxygenase</keyword>
<evidence type="ECO:0000313" key="3">
    <source>
        <dbReference type="Proteomes" id="UP000198510"/>
    </source>
</evidence>
<dbReference type="STRING" id="1075417.SAMN05421823_10339"/>
<dbReference type="EMBL" id="FNFO01000003">
    <property type="protein sequence ID" value="SDK60290.1"/>
    <property type="molecule type" value="Genomic_DNA"/>
</dbReference>
<keyword evidence="2" id="KW-0560">Oxidoreductase</keyword>
<sequence length="317" mass="36526">MGLENFLRGLKLTYVLHNFLNRRKLKEAQAAYRKYGLKKSVYTPVSHQEIKKQAISEEAPWLDQPNATERLLSQAYFQQLPAAWQDAVRQWPERGYLILKGLFSAEEVETINREIDRLVHEQKAEWRYVNKIMFAVRQSKAVRDIVHKPELEALLGFLLGKPVKLFQSINFLKGSQQSAHSDSIHMTTYPLGYMIAAWIALEDIDPGSGPLFYYPGSHRLPYVLNEDFDHGGNYFLIGEQAYARYEAAIKSVLEKQNLPQETFLAQKGDVLLWHANLLHGGSPVLDPQRTRKSMVLHYFAEGVICYHEITQRPALQE</sequence>
<dbReference type="GO" id="GO:0005506">
    <property type="term" value="F:iron ion binding"/>
    <property type="evidence" value="ECO:0007669"/>
    <property type="project" value="UniProtKB-ARBA"/>
</dbReference>
<dbReference type="Proteomes" id="UP000198510">
    <property type="component" value="Unassembled WGS sequence"/>
</dbReference>
<gene>
    <name evidence="2" type="ORF">SAMN05421823_10339</name>
</gene>
<name>A0A1G9D8R1_9BACT</name>
<dbReference type="Pfam" id="PF05721">
    <property type="entry name" value="PhyH"/>
    <property type="match status" value="1"/>
</dbReference>
<evidence type="ECO:0000313" key="2">
    <source>
        <dbReference type="EMBL" id="SDK60290.1"/>
    </source>
</evidence>
<accession>A0A1G9D8R1</accession>
<comment type="cofactor">
    <cofactor evidence="1">
        <name>Fe(2+)</name>
        <dbReference type="ChEBI" id="CHEBI:29033"/>
    </cofactor>
</comment>
<dbReference type="AlphaFoldDB" id="A0A1G9D8R1"/>
<reference evidence="2 3" key="1">
    <citation type="submission" date="2016-10" db="EMBL/GenBank/DDBJ databases">
        <authorList>
            <person name="de Groot N.N."/>
        </authorList>
    </citation>
    <scope>NUCLEOTIDE SEQUENCE [LARGE SCALE GENOMIC DNA]</scope>
    <source>
        <strain evidence="2 3">DSM 25186</strain>
    </source>
</reference>
<protein>
    <submittedName>
        <fullName evidence="2">Phytanoyl-CoA dioxygenase (PhyH)</fullName>
    </submittedName>
</protein>
<dbReference type="SUPFAM" id="SSF51197">
    <property type="entry name" value="Clavaminate synthase-like"/>
    <property type="match status" value="1"/>
</dbReference>
<dbReference type="Gene3D" id="2.60.120.620">
    <property type="entry name" value="q2cbj1_9rhob like domain"/>
    <property type="match status" value="1"/>
</dbReference>
<dbReference type="PANTHER" id="PTHR20883:SF48">
    <property type="entry name" value="ECTOINE DIOXYGENASE"/>
    <property type="match status" value="1"/>
</dbReference>
<dbReference type="GO" id="GO:0016706">
    <property type="term" value="F:2-oxoglutarate-dependent dioxygenase activity"/>
    <property type="evidence" value="ECO:0007669"/>
    <property type="project" value="UniProtKB-ARBA"/>
</dbReference>
<evidence type="ECO:0000256" key="1">
    <source>
        <dbReference type="ARBA" id="ARBA00001954"/>
    </source>
</evidence>
<proteinExistence type="predicted"/>
<dbReference type="OrthoDB" id="9791262at2"/>